<feature type="coiled-coil region" evidence="1">
    <location>
        <begin position="175"/>
        <end position="209"/>
    </location>
</feature>
<dbReference type="InterPro" id="IPR012349">
    <property type="entry name" value="Split_barrel_FMN-bd"/>
</dbReference>
<dbReference type="Pfam" id="PF01243">
    <property type="entry name" value="PNPOx_N"/>
    <property type="match status" value="1"/>
</dbReference>
<evidence type="ECO:0000256" key="1">
    <source>
        <dbReference type="SAM" id="Coils"/>
    </source>
</evidence>
<gene>
    <name evidence="3" type="ORF">SAMN06265368_4590</name>
</gene>
<sequence>MDYSSDIAFTDRVKSIQSRKGSRFLYSRMEENGSWATEITPMLANYIAQQRSVFFATANEEGQPYIQHRGGQPGFIKVLDNKTLGFVDYKGNQQFISQGNLADNAKAFLFLIDYQNQSRIKIWGEAKVIEEDADLMDKLLKGTETNLIRPEQVITFRILAWDRNCPQHIPQRFEGDDVRAALHEKEERIQELETQLEALQDKNSLAGYRGT</sequence>
<dbReference type="PANTHER" id="PTHR42815:SF2">
    <property type="entry name" value="FAD-BINDING, PUTATIVE (AFU_ORTHOLOGUE AFUA_6G07600)-RELATED"/>
    <property type="match status" value="1"/>
</dbReference>
<evidence type="ECO:0000313" key="4">
    <source>
        <dbReference type="Proteomes" id="UP000219439"/>
    </source>
</evidence>
<reference evidence="3 4" key="1">
    <citation type="submission" date="2017-09" db="EMBL/GenBank/DDBJ databases">
        <authorList>
            <person name="Ehlers B."/>
            <person name="Leendertz F.H."/>
        </authorList>
    </citation>
    <scope>NUCLEOTIDE SEQUENCE [LARGE SCALE GENOMIC DNA]</scope>
    <source>
        <strain evidence="3 4">DSM 18289</strain>
    </source>
</reference>
<dbReference type="Gene3D" id="2.30.110.10">
    <property type="entry name" value="Electron Transport, Fmn-binding Protein, Chain A"/>
    <property type="match status" value="1"/>
</dbReference>
<dbReference type="InterPro" id="IPR011576">
    <property type="entry name" value="Pyridox_Oxase_N"/>
</dbReference>
<evidence type="ECO:0000259" key="2">
    <source>
        <dbReference type="Pfam" id="PF01243"/>
    </source>
</evidence>
<dbReference type="PANTHER" id="PTHR42815">
    <property type="entry name" value="FAD-BINDING, PUTATIVE (AFU_ORTHOLOGUE AFUA_6G07600)-RELATED"/>
    <property type="match status" value="1"/>
</dbReference>
<keyword evidence="1" id="KW-0175">Coiled coil</keyword>
<accession>A0A285PIB9</accession>
<dbReference type="AlphaFoldDB" id="A0A285PIB9"/>
<dbReference type="EMBL" id="OBEL01000008">
    <property type="protein sequence ID" value="SNZ21469.1"/>
    <property type="molecule type" value="Genomic_DNA"/>
</dbReference>
<name>A0A285PIB9_9HYPH</name>
<feature type="domain" description="Pyridoxamine 5'-phosphate oxidase N-terminal" evidence="2">
    <location>
        <begin position="42"/>
        <end position="139"/>
    </location>
</feature>
<dbReference type="RefSeq" id="WP_425291296.1">
    <property type="nucleotide sequence ID" value="NZ_OBEL01000008.1"/>
</dbReference>
<dbReference type="Proteomes" id="UP000219439">
    <property type="component" value="Unassembled WGS sequence"/>
</dbReference>
<evidence type="ECO:0000313" key="3">
    <source>
        <dbReference type="EMBL" id="SNZ21469.1"/>
    </source>
</evidence>
<protein>
    <recommendedName>
        <fullName evidence="2">Pyridoxamine 5'-phosphate oxidase N-terminal domain-containing protein</fullName>
    </recommendedName>
</protein>
<organism evidence="3 4">
    <name type="scientific">Cohaesibacter gelatinilyticus</name>
    <dbReference type="NCBI Taxonomy" id="372072"/>
    <lineage>
        <taxon>Bacteria</taxon>
        <taxon>Pseudomonadati</taxon>
        <taxon>Pseudomonadota</taxon>
        <taxon>Alphaproteobacteria</taxon>
        <taxon>Hyphomicrobiales</taxon>
        <taxon>Cohaesibacteraceae</taxon>
    </lineage>
</organism>
<keyword evidence="4" id="KW-1185">Reference proteome</keyword>
<dbReference type="SUPFAM" id="SSF50475">
    <property type="entry name" value="FMN-binding split barrel"/>
    <property type="match status" value="1"/>
</dbReference>
<proteinExistence type="predicted"/>